<keyword evidence="8 14" id="KW-0227">DNA damage</keyword>
<dbReference type="InterPro" id="IPR044298">
    <property type="entry name" value="MIG/MutY"/>
</dbReference>
<dbReference type="InterPro" id="IPR003265">
    <property type="entry name" value="HhH-GPD_domain"/>
</dbReference>
<proteinExistence type="inferred from homology"/>
<dbReference type="GO" id="GO:0006284">
    <property type="term" value="P:base-excision repair"/>
    <property type="evidence" value="ECO:0007669"/>
    <property type="project" value="UniProtKB-UniRule"/>
</dbReference>
<dbReference type="GO" id="GO:0000701">
    <property type="term" value="F:purine-specific mismatch base pair DNA N-glycosylase activity"/>
    <property type="evidence" value="ECO:0007669"/>
    <property type="project" value="UniProtKB-EC"/>
</dbReference>
<keyword evidence="10 14" id="KW-0408">Iron</keyword>
<evidence type="ECO:0000256" key="14">
    <source>
        <dbReference type="RuleBase" id="RU365096"/>
    </source>
</evidence>
<keyword evidence="7" id="KW-0479">Metal-binding</keyword>
<comment type="function">
    <text evidence="2">Adenine glycosylase active on G-A mispairs. MutY also corrects error-prone DNA synthesis past GO lesions which are due to the oxidatively damaged form of guanine: 7,8-dihydro-8-oxoguanine (8-oxo-dGTP).</text>
</comment>
<name>A0A511B4G1_9PROT</name>
<dbReference type="EMBL" id="BJUZ01000003">
    <property type="protein sequence ID" value="GEK94451.1"/>
    <property type="molecule type" value="Genomic_DNA"/>
</dbReference>
<keyword evidence="13 14" id="KW-0326">Glycosidase</keyword>
<comment type="cofactor">
    <cofactor evidence="14">
        <name>[4Fe-4S] cluster</name>
        <dbReference type="ChEBI" id="CHEBI:49883"/>
    </cofactor>
    <text evidence="14">Binds 1 [4Fe-4S] cluster.</text>
</comment>
<dbReference type="CDD" id="cd03431">
    <property type="entry name" value="NUDIX_DNA_Glycosylase_C-MutY"/>
    <property type="match status" value="1"/>
</dbReference>
<dbReference type="PROSITE" id="PS01155">
    <property type="entry name" value="ENDONUCLEASE_III_2"/>
    <property type="match status" value="1"/>
</dbReference>
<dbReference type="GO" id="GO:0006298">
    <property type="term" value="P:mismatch repair"/>
    <property type="evidence" value="ECO:0007669"/>
    <property type="project" value="TreeGrafter"/>
</dbReference>
<dbReference type="InterPro" id="IPR015797">
    <property type="entry name" value="NUDIX_hydrolase-like_dom_sf"/>
</dbReference>
<dbReference type="Proteomes" id="UP000321230">
    <property type="component" value="Unassembled WGS sequence"/>
</dbReference>
<evidence type="ECO:0000256" key="13">
    <source>
        <dbReference type="ARBA" id="ARBA00023295"/>
    </source>
</evidence>
<evidence type="ECO:0000256" key="3">
    <source>
        <dbReference type="ARBA" id="ARBA00008343"/>
    </source>
</evidence>
<dbReference type="Pfam" id="PF14815">
    <property type="entry name" value="NUDIX_4"/>
    <property type="match status" value="1"/>
</dbReference>
<keyword evidence="11" id="KW-0411">Iron-sulfur</keyword>
<evidence type="ECO:0000313" key="16">
    <source>
        <dbReference type="EMBL" id="GEK94451.1"/>
    </source>
</evidence>
<dbReference type="SUPFAM" id="SSF48150">
    <property type="entry name" value="DNA-glycosylase"/>
    <property type="match status" value="1"/>
</dbReference>
<evidence type="ECO:0000256" key="4">
    <source>
        <dbReference type="ARBA" id="ARBA00012045"/>
    </source>
</evidence>
<dbReference type="EC" id="3.2.2.31" evidence="4 14"/>
<dbReference type="InterPro" id="IPR004036">
    <property type="entry name" value="Endonuclease-III-like_CS2"/>
</dbReference>
<dbReference type="InterPro" id="IPR023170">
    <property type="entry name" value="HhH_base_excis_C"/>
</dbReference>
<dbReference type="GO" id="GO:0051539">
    <property type="term" value="F:4 iron, 4 sulfur cluster binding"/>
    <property type="evidence" value="ECO:0007669"/>
    <property type="project" value="UniProtKB-UniRule"/>
</dbReference>
<dbReference type="SUPFAM" id="SSF55811">
    <property type="entry name" value="Nudix"/>
    <property type="match status" value="1"/>
</dbReference>
<dbReference type="AlphaFoldDB" id="A0A511B4G1"/>
<evidence type="ECO:0000313" key="17">
    <source>
        <dbReference type="Proteomes" id="UP000321230"/>
    </source>
</evidence>
<evidence type="ECO:0000256" key="11">
    <source>
        <dbReference type="ARBA" id="ARBA00023014"/>
    </source>
</evidence>
<protein>
    <recommendedName>
        <fullName evidence="5 14">Adenine DNA glycosylase</fullName>
        <ecNumber evidence="4 14">3.2.2.31</ecNumber>
    </recommendedName>
</protein>
<dbReference type="InterPro" id="IPR029119">
    <property type="entry name" value="MutY_C"/>
</dbReference>
<feature type="domain" description="HhH-GPD" evidence="15">
    <location>
        <begin position="52"/>
        <end position="203"/>
    </location>
</feature>
<dbReference type="InterPro" id="IPR005760">
    <property type="entry name" value="A/G_AdeGlyc_MutY"/>
</dbReference>
<evidence type="ECO:0000256" key="12">
    <source>
        <dbReference type="ARBA" id="ARBA00023204"/>
    </source>
</evidence>
<dbReference type="Gene3D" id="3.90.79.10">
    <property type="entry name" value="Nucleoside Triphosphate Pyrophosphohydrolase"/>
    <property type="match status" value="1"/>
</dbReference>
<keyword evidence="9" id="KW-0378">Hydrolase</keyword>
<dbReference type="PANTHER" id="PTHR42944">
    <property type="entry name" value="ADENINE DNA GLYCOSYLASE"/>
    <property type="match status" value="1"/>
</dbReference>
<gene>
    <name evidence="16" type="ORF">GWA01_22210</name>
</gene>
<dbReference type="Gene3D" id="1.10.1670.10">
    <property type="entry name" value="Helix-hairpin-Helix base-excision DNA repair enzymes (C-terminal)"/>
    <property type="match status" value="1"/>
</dbReference>
<accession>A0A511B4G1</accession>
<dbReference type="InterPro" id="IPR011257">
    <property type="entry name" value="DNA_glycosylase"/>
</dbReference>
<dbReference type="FunFam" id="1.10.340.30:FF:000002">
    <property type="entry name" value="Adenine DNA glycosylase"/>
    <property type="match status" value="1"/>
</dbReference>
<dbReference type="Pfam" id="PF00633">
    <property type="entry name" value="HHH"/>
    <property type="match status" value="1"/>
</dbReference>
<dbReference type="GO" id="GO:0032357">
    <property type="term" value="F:oxidized purine DNA binding"/>
    <property type="evidence" value="ECO:0007669"/>
    <property type="project" value="TreeGrafter"/>
</dbReference>
<comment type="caution">
    <text evidence="16">The sequence shown here is derived from an EMBL/GenBank/DDBJ whole genome shotgun (WGS) entry which is preliminary data.</text>
</comment>
<dbReference type="GO" id="GO:0035485">
    <property type="term" value="F:adenine/guanine mispair binding"/>
    <property type="evidence" value="ECO:0007669"/>
    <property type="project" value="TreeGrafter"/>
</dbReference>
<evidence type="ECO:0000256" key="9">
    <source>
        <dbReference type="ARBA" id="ARBA00022801"/>
    </source>
</evidence>
<dbReference type="PANTHER" id="PTHR42944:SF1">
    <property type="entry name" value="ADENINE DNA GLYCOSYLASE"/>
    <property type="match status" value="1"/>
</dbReference>
<sequence length="367" mass="40591">MFEMRSFVISAPVTPDASALLRWYDTHRRVLPWRSLPGQRPDPYAVWLSEIMLQQTTVRAVISYYERFLSHYPTVQDLAAAPLEDVLHLWAGLGYYARARNLHACARRVTEMGGFPQTLAELLTLPGIGAYTARAIAAIAFGVPVVPVDGNVERVTARLYSIEDPLPASRPLLAKHAARLNTDQEAQDRPSDFAQALFDLGATICTPRNPSCLTCPWQKKCMGLKNGVAANLPLKTPKQAKPVRYGVHFLLHDHNQNILLRTRPPKGLLGGMDEIPGTEWRSERWSPAEALAAAPALVNWVARGEIKHVFTHFTLYLMVYEATLPANHNAGIDPSFGAFRTTKRAALPGVMQKCLSLAAPETDAETP</sequence>
<comment type="similarity">
    <text evidence="3 14">Belongs to the Nth/MutY family.</text>
</comment>
<reference evidence="16 17" key="1">
    <citation type="submission" date="2019-07" db="EMBL/GenBank/DDBJ databases">
        <title>Whole genome shotgun sequence of Gluconobacter wancherniae NBRC 103581.</title>
        <authorList>
            <person name="Hosoyama A."/>
            <person name="Uohara A."/>
            <person name="Ohji S."/>
            <person name="Ichikawa N."/>
        </authorList>
    </citation>
    <scope>NUCLEOTIDE SEQUENCE [LARGE SCALE GENOMIC DNA]</scope>
    <source>
        <strain evidence="16 17">NBRC 103581</strain>
    </source>
</reference>
<evidence type="ECO:0000256" key="5">
    <source>
        <dbReference type="ARBA" id="ARBA00022023"/>
    </source>
</evidence>
<evidence type="ECO:0000259" key="15">
    <source>
        <dbReference type="SMART" id="SM00478"/>
    </source>
</evidence>
<dbReference type="InterPro" id="IPR000445">
    <property type="entry name" value="HhH_motif"/>
</dbReference>
<dbReference type="Gene3D" id="1.10.340.30">
    <property type="entry name" value="Hypothetical protein, domain 2"/>
    <property type="match status" value="1"/>
</dbReference>
<evidence type="ECO:0000256" key="10">
    <source>
        <dbReference type="ARBA" id="ARBA00023004"/>
    </source>
</evidence>
<dbReference type="SMART" id="SM00478">
    <property type="entry name" value="ENDO3c"/>
    <property type="match status" value="1"/>
</dbReference>
<dbReference type="NCBIfam" id="TIGR01084">
    <property type="entry name" value="mutY"/>
    <property type="match status" value="1"/>
</dbReference>
<dbReference type="GO" id="GO:0034039">
    <property type="term" value="F:8-oxo-7,8-dihydroguanine DNA N-glycosylase activity"/>
    <property type="evidence" value="ECO:0007669"/>
    <property type="project" value="TreeGrafter"/>
</dbReference>
<keyword evidence="12" id="KW-0234">DNA repair</keyword>
<evidence type="ECO:0000256" key="6">
    <source>
        <dbReference type="ARBA" id="ARBA00022485"/>
    </source>
</evidence>
<evidence type="ECO:0000256" key="2">
    <source>
        <dbReference type="ARBA" id="ARBA00002933"/>
    </source>
</evidence>
<evidence type="ECO:0000256" key="1">
    <source>
        <dbReference type="ARBA" id="ARBA00000843"/>
    </source>
</evidence>
<comment type="catalytic activity">
    <reaction evidence="1 14">
        <text>Hydrolyzes free adenine bases from 7,8-dihydro-8-oxoguanine:adenine mismatched double-stranded DNA, leaving an apurinic site.</text>
        <dbReference type="EC" id="3.2.2.31"/>
    </reaction>
</comment>
<dbReference type="CDD" id="cd00056">
    <property type="entry name" value="ENDO3c"/>
    <property type="match status" value="1"/>
</dbReference>
<dbReference type="GO" id="GO:0046872">
    <property type="term" value="F:metal ion binding"/>
    <property type="evidence" value="ECO:0007669"/>
    <property type="project" value="UniProtKB-UniRule"/>
</dbReference>
<keyword evidence="6" id="KW-0004">4Fe-4S</keyword>
<keyword evidence="17" id="KW-1185">Reference proteome</keyword>
<dbReference type="Pfam" id="PF00730">
    <property type="entry name" value="HhH-GPD"/>
    <property type="match status" value="1"/>
</dbReference>
<organism evidence="16 17">
    <name type="scientific">Gluconobacter wancherniae NBRC 103581</name>
    <dbReference type="NCBI Taxonomy" id="656744"/>
    <lineage>
        <taxon>Bacteria</taxon>
        <taxon>Pseudomonadati</taxon>
        <taxon>Pseudomonadota</taxon>
        <taxon>Alphaproteobacteria</taxon>
        <taxon>Acetobacterales</taxon>
        <taxon>Acetobacteraceae</taxon>
        <taxon>Gluconobacter</taxon>
    </lineage>
</organism>
<evidence type="ECO:0000256" key="7">
    <source>
        <dbReference type="ARBA" id="ARBA00022723"/>
    </source>
</evidence>
<evidence type="ECO:0000256" key="8">
    <source>
        <dbReference type="ARBA" id="ARBA00022763"/>
    </source>
</evidence>